<dbReference type="EMBL" id="VSSQ01042955">
    <property type="protein sequence ID" value="MPM96591.1"/>
    <property type="molecule type" value="Genomic_DNA"/>
</dbReference>
<evidence type="ECO:0000313" key="2">
    <source>
        <dbReference type="EMBL" id="MPM96591.1"/>
    </source>
</evidence>
<dbReference type="SUPFAM" id="SSF56349">
    <property type="entry name" value="DNA breaking-rejoining enzymes"/>
    <property type="match status" value="1"/>
</dbReference>
<dbReference type="InterPro" id="IPR011010">
    <property type="entry name" value="DNA_brk_join_enz"/>
</dbReference>
<name>A0A645E4T7_9ZZZZ</name>
<gene>
    <name evidence="2" type="ORF">SDC9_143755</name>
</gene>
<protein>
    <submittedName>
        <fullName evidence="2">Uncharacterized protein</fullName>
    </submittedName>
</protein>
<dbReference type="Gene3D" id="1.10.443.10">
    <property type="entry name" value="Intergrase catalytic core"/>
    <property type="match status" value="1"/>
</dbReference>
<dbReference type="GO" id="GO:0015074">
    <property type="term" value="P:DNA integration"/>
    <property type="evidence" value="ECO:0007669"/>
    <property type="project" value="InterPro"/>
</dbReference>
<dbReference type="AlphaFoldDB" id="A0A645E4T7"/>
<sequence length="85" mass="10136">MTTPLLQEIRERLEQIKRDKEFFEAEYQNNGLLICRPDGRPIDPKSLNKAFKDQQKAMQIENQIEFQGLRKSGQMHKVRLTKNNY</sequence>
<proteinExistence type="predicted"/>
<dbReference type="GO" id="GO:0003677">
    <property type="term" value="F:DNA binding"/>
    <property type="evidence" value="ECO:0007669"/>
    <property type="project" value="InterPro"/>
</dbReference>
<accession>A0A645E4T7</accession>
<organism evidence="2">
    <name type="scientific">bioreactor metagenome</name>
    <dbReference type="NCBI Taxonomy" id="1076179"/>
    <lineage>
        <taxon>unclassified sequences</taxon>
        <taxon>metagenomes</taxon>
        <taxon>ecological metagenomes</taxon>
    </lineage>
</organism>
<comment type="caution">
    <text evidence="2">The sequence shown here is derived from an EMBL/GenBank/DDBJ whole genome shotgun (WGS) entry which is preliminary data.</text>
</comment>
<evidence type="ECO:0000256" key="1">
    <source>
        <dbReference type="ARBA" id="ARBA00023172"/>
    </source>
</evidence>
<reference evidence="2" key="1">
    <citation type="submission" date="2019-08" db="EMBL/GenBank/DDBJ databases">
        <authorList>
            <person name="Kucharzyk K."/>
            <person name="Murdoch R.W."/>
            <person name="Higgins S."/>
            <person name="Loffler F."/>
        </authorList>
    </citation>
    <scope>NUCLEOTIDE SEQUENCE</scope>
</reference>
<dbReference type="GO" id="GO:0006310">
    <property type="term" value="P:DNA recombination"/>
    <property type="evidence" value="ECO:0007669"/>
    <property type="project" value="UniProtKB-KW"/>
</dbReference>
<keyword evidence="1" id="KW-0233">DNA recombination</keyword>
<dbReference type="InterPro" id="IPR013762">
    <property type="entry name" value="Integrase-like_cat_sf"/>
</dbReference>